<feature type="signal peptide" evidence="1">
    <location>
        <begin position="1"/>
        <end position="18"/>
    </location>
</feature>
<name>A0A6A5SAI7_9PLEO</name>
<accession>A0A6A5SAI7</accession>
<reference evidence="2" key="1">
    <citation type="journal article" date="2020" name="Stud. Mycol.">
        <title>101 Dothideomycetes genomes: a test case for predicting lifestyles and emergence of pathogens.</title>
        <authorList>
            <person name="Haridas S."/>
            <person name="Albert R."/>
            <person name="Binder M."/>
            <person name="Bloem J."/>
            <person name="Labutti K."/>
            <person name="Salamov A."/>
            <person name="Andreopoulos B."/>
            <person name="Baker S."/>
            <person name="Barry K."/>
            <person name="Bills G."/>
            <person name="Bluhm B."/>
            <person name="Cannon C."/>
            <person name="Castanera R."/>
            <person name="Culley D."/>
            <person name="Daum C."/>
            <person name="Ezra D."/>
            <person name="Gonzalez J."/>
            <person name="Henrissat B."/>
            <person name="Kuo A."/>
            <person name="Liang C."/>
            <person name="Lipzen A."/>
            <person name="Lutzoni F."/>
            <person name="Magnuson J."/>
            <person name="Mondo S."/>
            <person name="Nolan M."/>
            <person name="Ohm R."/>
            <person name="Pangilinan J."/>
            <person name="Park H.-J."/>
            <person name="Ramirez L."/>
            <person name="Alfaro M."/>
            <person name="Sun H."/>
            <person name="Tritt A."/>
            <person name="Yoshinaga Y."/>
            <person name="Zwiers L.-H."/>
            <person name="Turgeon B."/>
            <person name="Goodwin S."/>
            <person name="Spatafora J."/>
            <person name="Crous P."/>
            <person name="Grigoriev I."/>
        </authorList>
    </citation>
    <scope>NUCLEOTIDE SEQUENCE</scope>
    <source>
        <strain evidence="2">CBS 161.51</strain>
    </source>
</reference>
<keyword evidence="1" id="KW-0732">Signal</keyword>
<sequence>MQFLSLIMAASFAATAIACDAANCCYKNQLTCYKHNVFANTITANAFCKDKKTCDESIRKNCDADCCRIIAFPAKSYGVKC</sequence>
<dbReference type="Proteomes" id="UP000800038">
    <property type="component" value="Unassembled WGS sequence"/>
</dbReference>
<dbReference type="AlphaFoldDB" id="A0A6A5SAI7"/>
<gene>
    <name evidence="2" type="ORF">EJ02DRAFT_459484</name>
</gene>
<organism evidence="2 3">
    <name type="scientific">Clathrospora elynae</name>
    <dbReference type="NCBI Taxonomy" id="706981"/>
    <lineage>
        <taxon>Eukaryota</taxon>
        <taxon>Fungi</taxon>
        <taxon>Dikarya</taxon>
        <taxon>Ascomycota</taxon>
        <taxon>Pezizomycotina</taxon>
        <taxon>Dothideomycetes</taxon>
        <taxon>Pleosporomycetidae</taxon>
        <taxon>Pleosporales</taxon>
        <taxon>Diademaceae</taxon>
        <taxon>Clathrospora</taxon>
    </lineage>
</organism>
<evidence type="ECO:0000313" key="3">
    <source>
        <dbReference type="Proteomes" id="UP000800038"/>
    </source>
</evidence>
<proteinExistence type="predicted"/>
<keyword evidence="3" id="KW-1185">Reference proteome</keyword>
<feature type="chain" id="PRO_5025439160" description="Extracellular membrane protein CFEM domain-containing protein" evidence="1">
    <location>
        <begin position="19"/>
        <end position="81"/>
    </location>
</feature>
<evidence type="ECO:0000256" key="1">
    <source>
        <dbReference type="SAM" id="SignalP"/>
    </source>
</evidence>
<protein>
    <recommendedName>
        <fullName evidence="4">Extracellular membrane protein CFEM domain-containing protein</fullName>
    </recommendedName>
</protein>
<dbReference type="EMBL" id="ML976185">
    <property type="protein sequence ID" value="KAF1936488.1"/>
    <property type="molecule type" value="Genomic_DNA"/>
</dbReference>
<evidence type="ECO:0000313" key="2">
    <source>
        <dbReference type="EMBL" id="KAF1936488.1"/>
    </source>
</evidence>
<evidence type="ECO:0008006" key="4">
    <source>
        <dbReference type="Google" id="ProtNLM"/>
    </source>
</evidence>